<accession>A0A090Q4Z7</accession>
<reference evidence="1" key="1">
    <citation type="journal article" date="2014" name="Genome Announc.">
        <title>Draft Genome Sequences of Marine Flavobacterium Nonlabens Strains NR17, NR24, NR27, NR32, NR33, and Ara13.</title>
        <authorList>
            <person name="Nakanishi M."/>
            <person name="Meirelles P."/>
            <person name="Suzuki R."/>
            <person name="Takatani N."/>
            <person name="Mino S."/>
            <person name="Suda W."/>
            <person name="Oshima K."/>
            <person name="Hattori M."/>
            <person name="Ohkuma M."/>
            <person name="Hosokawa M."/>
            <person name="Miyashita K."/>
            <person name="Thompson F.L."/>
            <person name="Niwa A."/>
            <person name="Sawabe T."/>
            <person name="Sawabe T."/>
        </authorList>
    </citation>
    <scope>NUCLEOTIDE SEQUENCE [LARGE SCALE GENOMIC DNA]</scope>
    <source>
        <strain evidence="1">JCM 19294</strain>
    </source>
</reference>
<dbReference type="AlphaFoldDB" id="A0A090Q4Z7"/>
<dbReference type="Proteomes" id="UP000029221">
    <property type="component" value="Unassembled WGS sequence"/>
</dbReference>
<comment type="caution">
    <text evidence="1">The sequence shown here is derived from an EMBL/GenBank/DDBJ whole genome shotgun (WGS) entry which is preliminary data.</text>
</comment>
<dbReference type="RefSeq" id="WP_052510323.1">
    <property type="nucleotide sequence ID" value="NZ_BBML01000003.1"/>
</dbReference>
<organism evidence="1 2">
    <name type="scientific">Nonlabens tegetincola</name>
    <dbReference type="NCBI Taxonomy" id="323273"/>
    <lineage>
        <taxon>Bacteria</taxon>
        <taxon>Pseudomonadati</taxon>
        <taxon>Bacteroidota</taxon>
        <taxon>Flavobacteriia</taxon>
        <taxon>Flavobacteriales</taxon>
        <taxon>Flavobacteriaceae</taxon>
        <taxon>Nonlabens</taxon>
    </lineage>
</organism>
<proteinExistence type="predicted"/>
<dbReference type="eggNOG" id="ENOG502Z8EP">
    <property type="taxonomic scope" value="Bacteria"/>
</dbReference>
<dbReference type="InterPro" id="IPR027417">
    <property type="entry name" value="P-loop_NTPase"/>
</dbReference>
<keyword evidence="2" id="KW-1185">Reference proteome</keyword>
<dbReference type="EMBL" id="BBML01000003">
    <property type="protein sequence ID" value="GAK96818.1"/>
    <property type="molecule type" value="Genomic_DNA"/>
</dbReference>
<evidence type="ECO:0000313" key="2">
    <source>
        <dbReference type="Proteomes" id="UP000029221"/>
    </source>
</evidence>
<protein>
    <submittedName>
        <fullName evidence="1">Uncharacterized protein</fullName>
    </submittedName>
</protein>
<gene>
    <name evidence="1" type="ORF">JCM19294_1127</name>
</gene>
<sequence>MRTRIDRNDDSVQMRFSNWLMQLIMMLQAKFTYLVAGRGSTKTTQGAAQLLQEVCYDMPGCQIAVSGDTYMNLRKNVIPSLIQGWKFNGWVEGIHFVLDTRPPDFFDKPYKAPLEWRNTITTYTGNHFKFISQDRPSSGAGDSYQYLYVDETKSQSEKKLSKLTPALRGGSTVHMNSPFYCGRLYTTDMPNPNHGEHDFILELEKNMDHKRMRLVFLAAQEINDIKIDLFKAQQKKDDHLISLAESNLERWTEKWKWLRRNSTFFYVASSYVAADTLPETYFKDAIENENFRDVMVSLFSMKVKLDKGQLFYPGFKKQHLFYDGYEYNRMDEIIQSGEDFEECSLDLKFIDHHAPLEAGFDSGNMCSLIVGQAQGDIQRLLKFLYTLPEGDRTGFINGLGKWFRDYFEYHHCKELSLYHDPATNKFKAVGDDHASRLKRAIEYDEKGAATGWVVTLMNESQGSISQQEEYDLMLEILEEKNPALPKLRIDGNTCKPLKGSMEMAEKIEKVNKRGEKTIHKNKTNEKTQDWQRLLHASTNPSDSMKYYLCRKEYLEVLSGQKRGFVYIPK</sequence>
<evidence type="ECO:0000313" key="1">
    <source>
        <dbReference type="EMBL" id="GAK96818.1"/>
    </source>
</evidence>
<name>A0A090Q4Z7_9FLAO</name>
<dbReference type="Gene3D" id="3.40.50.300">
    <property type="entry name" value="P-loop containing nucleotide triphosphate hydrolases"/>
    <property type="match status" value="1"/>
</dbReference>